<evidence type="ECO:0000313" key="2">
    <source>
        <dbReference type="Proteomes" id="UP001151760"/>
    </source>
</evidence>
<evidence type="ECO:0000313" key="1">
    <source>
        <dbReference type="EMBL" id="GJU10205.1"/>
    </source>
</evidence>
<keyword evidence="2" id="KW-1185">Reference proteome</keyword>
<protein>
    <submittedName>
        <fullName evidence="1">Uncharacterized protein</fullName>
    </submittedName>
</protein>
<name>A0ABQ5JE38_9ASTR</name>
<dbReference type="EMBL" id="BQNB010021801">
    <property type="protein sequence ID" value="GJU10205.1"/>
    <property type="molecule type" value="Genomic_DNA"/>
</dbReference>
<accession>A0ABQ5JE38</accession>
<sequence length="197" mass="22419">MGFNSDLLSEILRRVCSLESNNTMEVPRGKKSKAIYFVVAANIEAKWEQPQTWKTGLWESNNKVVLLGDCSRMMHLDGESLSSRKASSLRLTRSSMGHVITLFPIQAQPLSPVVFTRDYLQMKRFCRGCVSEYQYGASDLMNTAYWFWTQYGVFDLVNTAYWLLEGLALYRASRLVQVLRAGERVTSGVHKHKSCGC</sequence>
<organism evidence="1 2">
    <name type="scientific">Tanacetum coccineum</name>
    <dbReference type="NCBI Taxonomy" id="301880"/>
    <lineage>
        <taxon>Eukaryota</taxon>
        <taxon>Viridiplantae</taxon>
        <taxon>Streptophyta</taxon>
        <taxon>Embryophyta</taxon>
        <taxon>Tracheophyta</taxon>
        <taxon>Spermatophyta</taxon>
        <taxon>Magnoliopsida</taxon>
        <taxon>eudicotyledons</taxon>
        <taxon>Gunneridae</taxon>
        <taxon>Pentapetalae</taxon>
        <taxon>asterids</taxon>
        <taxon>campanulids</taxon>
        <taxon>Asterales</taxon>
        <taxon>Asteraceae</taxon>
        <taxon>Asteroideae</taxon>
        <taxon>Anthemideae</taxon>
        <taxon>Anthemidinae</taxon>
        <taxon>Tanacetum</taxon>
    </lineage>
</organism>
<dbReference type="Proteomes" id="UP001151760">
    <property type="component" value="Unassembled WGS sequence"/>
</dbReference>
<gene>
    <name evidence="1" type="ORF">Tco_1132601</name>
</gene>
<comment type="caution">
    <text evidence="1">The sequence shown here is derived from an EMBL/GenBank/DDBJ whole genome shotgun (WGS) entry which is preliminary data.</text>
</comment>
<proteinExistence type="predicted"/>
<reference evidence="1" key="1">
    <citation type="journal article" date="2022" name="Int. J. Mol. Sci.">
        <title>Draft Genome of Tanacetum Coccineum: Genomic Comparison of Closely Related Tanacetum-Family Plants.</title>
        <authorList>
            <person name="Yamashiro T."/>
            <person name="Shiraishi A."/>
            <person name="Nakayama K."/>
            <person name="Satake H."/>
        </authorList>
    </citation>
    <scope>NUCLEOTIDE SEQUENCE</scope>
</reference>
<reference evidence="1" key="2">
    <citation type="submission" date="2022-01" db="EMBL/GenBank/DDBJ databases">
        <authorList>
            <person name="Yamashiro T."/>
            <person name="Shiraishi A."/>
            <person name="Satake H."/>
            <person name="Nakayama K."/>
        </authorList>
    </citation>
    <scope>NUCLEOTIDE SEQUENCE</scope>
</reference>